<dbReference type="FunFam" id="3.40.50.300:FF:000082">
    <property type="entry name" value="ISWI chromatin remodeling complex ATPase ISW1"/>
    <property type="match status" value="1"/>
</dbReference>
<name>A0A8J2SZN3_9STRA</name>
<evidence type="ECO:0000259" key="14">
    <source>
        <dbReference type="PROSITE" id="PS51293"/>
    </source>
</evidence>
<dbReference type="InterPro" id="IPR002464">
    <property type="entry name" value="DNA/RNA_helicase_DEAH_CS"/>
</dbReference>
<dbReference type="GO" id="GO:0005634">
    <property type="term" value="C:nucleus"/>
    <property type="evidence" value="ECO:0007669"/>
    <property type="project" value="UniProtKB-SubCell"/>
</dbReference>
<evidence type="ECO:0000256" key="6">
    <source>
        <dbReference type="ARBA" id="ARBA00022840"/>
    </source>
</evidence>
<dbReference type="InterPro" id="IPR001650">
    <property type="entry name" value="Helicase_C-like"/>
</dbReference>
<dbReference type="InterPro" id="IPR000330">
    <property type="entry name" value="SNF2_N"/>
</dbReference>
<dbReference type="FunFam" id="3.40.50.10810:FF:000005">
    <property type="entry name" value="Photoperiod-independent early flowering 1"/>
    <property type="match status" value="1"/>
</dbReference>
<dbReference type="AlphaFoldDB" id="A0A8J2SZN3"/>
<dbReference type="SUPFAM" id="SSF101224">
    <property type="entry name" value="HAND domain of the nucleosome remodeling ATPase ISWI"/>
    <property type="match status" value="1"/>
</dbReference>
<dbReference type="GO" id="GO:0140658">
    <property type="term" value="F:ATP-dependent chromatin remodeler activity"/>
    <property type="evidence" value="ECO:0007669"/>
    <property type="project" value="TreeGrafter"/>
</dbReference>
<keyword evidence="16" id="KW-1185">Reference proteome</keyword>
<evidence type="ECO:0000256" key="2">
    <source>
        <dbReference type="ARBA" id="ARBA00009687"/>
    </source>
</evidence>
<dbReference type="GO" id="GO:0042393">
    <property type="term" value="F:histone binding"/>
    <property type="evidence" value="ECO:0007669"/>
    <property type="project" value="TreeGrafter"/>
</dbReference>
<dbReference type="PROSITE" id="PS51293">
    <property type="entry name" value="SANT"/>
    <property type="match status" value="1"/>
</dbReference>
<feature type="domain" description="Myb-like" evidence="11">
    <location>
        <begin position="983"/>
        <end position="1020"/>
    </location>
</feature>
<evidence type="ECO:0000256" key="5">
    <source>
        <dbReference type="ARBA" id="ARBA00022806"/>
    </source>
</evidence>
<keyword evidence="8" id="KW-0238">DNA-binding</keyword>
<dbReference type="OrthoDB" id="5857104at2759"/>
<dbReference type="CDD" id="cd00167">
    <property type="entry name" value="SANT"/>
    <property type="match status" value="1"/>
</dbReference>
<comment type="caution">
    <text evidence="15">The sequence shown here is derived from an EMBL/GenBank/DDBJ whole genome shotgun (WGS) entry which is preliminary data.</text>
</comment>
<dbReference type="SUPFAM" id="SSF52540">
    <property type="entry name" value="P-loop containing nucleoside triphosphate hydrolases"/>
    <property type="match status" value="2"/>
</dbReference>
<dbReference type="GO" id="GO:0031491">
    <property type="term" value="F:nucleosome binding"/>
    <property type="evidence" value="ECO:0007669"/>
    <property type="project" value="InterPro"/>
</dbReference>
<dbReference type="GO" id="GO:0005524">
    <property type="term" value="F:ATP binding"/>
    <property type="evidence" value="ECO:0007669"/>
    <property type="project" value="UniProtKB-KW"/>
</dbReference>
<dbReference type="PROSITE" id="PS00690">
    <property type="entry name" value="DEAH_ATP_HELICASE"/>
    <property type="match status" value="1"/>
</dbReference>
<accession>A0A8J2SZN3</accession>
<feature type="compositionally biased region" description="Acidic residues" evidence="10">
    <location>
        <begin position="23"/>
        <end position="47"/>
    </location>
</feature>
<dbReference type="Gene3D" id="3.40.50.300">
    <property type="entry name" value="P-loop containing nucleotide triphosphate hydrolases"/>
    <property type="match status" value="1"/>
</dbReference>
<feature type="domain" description="Helicase C-terminal" evidence="13">
    <location>
        <begin position="488"/>
        <end position="651"/>
    </location>
</feature>
<dbReference type="InterPro" id="IPR014001">
    <property type="entry name" value="Helicase_ATP-bd"/>
</dbReference>
<dbReference type="GO" id="GO:0034728">
    <property type="term" value="P:nucleosome organization"/>
    <property type="evidence" value="ECO:0007669"/>
    <property type="project" value="TreeGrafter"/>
</dbReference>
<dbReference type="PANTHER" id="PTHR45623:SF49">
    <property type="entry name" value="SWI_SNF-RELATED MATRIX-ASSOCIATED ACTIN-DEPENDENT REGULATOR OF CHROMATIN SUBFAMILY A MEMBER 5"/>
    <property type="match status" value="1"/>
</dbReference>
<dbReference type="InterPro" id="IPR049730">
    <property type="entry name" value="SNF2/RAD54-like_C"/>
</dbReference>
<evidence type="ECO:0000256" key="4">
    <source>
        <dbReference type="ARBA" id="ARBA00022801"/>
    </source>
</evidence>
<dbReference type="Gene3D" id="1.10.10.60">
    <property type="entry name" value="Homeodomain-like"/>
    <property type="match status" value="2"/>
</dbReference>
<dbReference type="PROSITE" id="PS51194">
    <property type="entry name" value="HELICASE_CTER"/>
    <property type="match status" value="1"/>
</dbReference>
<keyword evidence="7" id="KW-0156">Chromatin regulator</keyword>
<dbReference type="PANTHER" id="PTHR45623">
    <property type="entry name" value="CHROMODOMAIN-HELICASE-DNA-BINDING PROTEIN 3-RELATED-RELATED"/>
    <property type="match status" value="1"/>
</dbReference>
<dbReference type="CDD" id="cd18793">
    <property type="entry name" value="SF2_C_SNF"/>
    <property type="match status" value="1"/>
</dbReference>
<dbReference type="SMART" id="SM00487">
    <property type="entry name" value="DEXDc"/>
    <property type="match status" value="1"/>
</dbReference>
<dbReference type="GO" id="GO:0004386">
    <property type="term" value="F:helicase activity"/>
    <property type="evidence" value="ECO:0007669"/>
    <property type="project" value="UniProtKB-KW"/>
</dbReference>
<dbReference type="InterPro" id="IPR017884">
    <property type="entry name" value="SANT_dom"/>
</dbReference>
<evidence type="ECO:0000313" key="16">
    <source>
        <dbReference type="Proteomes" id="UP000789595"/>
    </source>
</evidence>
<keyword evidence="5" id="KW-0347">Helicase</keyword>
<evidence type="ECO:0000259" key="13">
    <source>
        <dbReference type="PROSITE" id="PS51194"/>
    </source>
</evidence>
<protein>
    <submittedName>
        <fullName evidence="15">Uncharacterized protein</fullName>
    </submittedName>
</protein>
<dbReference type="GO" id="GO:0016887">
    <property type="term" value="F:ATP hydrolysis activity"/>
    <property type="evidence" value="ECO:0007669"/>
    <property type="project" value="TreeGrafter"/>
</dbReference>
<feature type="region of interest" description="Disordered" evidence="10">
    <location>
        <begin position="1"/>
        <end position="47"/>
    </location>
</feature>
<evidence type="ECO:0000256" key="9">
    <source>
        <dbReference type="ARBA" id="ARBA00023242"/>
    </source>
</evidence>
<dbReference type="Pfam" id="PF00176">
    <property type="entry name" value="SNF2-rel_dom"/>
    <property type="match status" value="1"/>
</dbReference>
<evidence type="ECO:0000256" key="3">
    <source>
        <dbReference type="ARBA" id="ARBA00022741"/>
    </source>
</evidence>
<dbReference type="Gene3D" id="1.10.1040.30">
    <property type="entry name" value="ISWI, HAND domain"/>
    <property type="match status" value="1"/>
</dbReference>
<dbReference type="Pfam" id="PF00271">
    <property type="entry name" value="Helicase_C"/>
    <property type="match status" value="1"/>
</dbReference>
<evidence type="ECO:0000256" key="8">
    <source>
        <dbReference type="ARBA" id="ARBA00023125"/>
    </source>
</evidence>
<comment type="similarity">
    <text evidence="2">Belongs to the SNF2/RAD54 helicase family. ISWI subfamily.</text>
</comment>
<dbReference type="PROSITE" id="PS50090">
    <property type="entry name" value="MYB_LIKE"/>
    <property type="match status" value="1"/>
</dbReference>
<feature type="domain" description="SANT" evidence="14">
    <location>
        <begin position="873"/>
        <end position="928"/>
    </location>
</feature>
<keyword evidence="4" id="KW-0378">Hydrolase</keyword>
<feature type="compositionally biased region" description="Pro residues" evidence="10">
    <location>
        <begin position="1"/>
        <end position="16"/>
    </location>
</feature>
<feature type="domain" description="Helicase ATP-binding" evidence="12">
    <location>
        <begin position="191"/>
        <end position="357"/>
    </location>
</feature>
<evidence type="ECO:0000313" key="15">
    <source>
        <dbReference type="EMBL" id="CAH0378730.1"/>
    </source>
</evidence>
<dbReference type="Gene3D" id="3.40.50.10810">
    <property type="entry name" value="Tandem AAA-ATPase domain"/>
    <property type="match status" value="1"/>
</dbReference>
<feature type="region of interest" description="Disordered" evidence="10">
    <location>
        <begin position="795"/>
        <end position="845"/>
    </location>
</feature>
<dbReference type="Proteomes" id="UP000789595">
    <property type="component" value="Unassembled WGS sequence"/>
</dbReference>
<evidence type="ECO:0000259" key="12">
    <source>
        <dbReference type="PROSITE" id="PS51192"/>
    </source>
</evidence>
<dbReference type="SMART" id="SM00490">
    <property type="entry name" value="HELICc"/>
    <property type="match status" value="1"/>
</dbReference>
<gene>
    <name evidence="15" type="ORF">PECAL_6P03260</name>
</gene>
<dbReference type="InterPro" id="IPR001005">
    <property type="entry name" value="SANT/Myb"/>
</dbReference>
<organism evidence="15 16">
    <name type="scientific">Pelagomonas calceolata</name>
    <dbReference type="NCBI Taxonomy" id="35677"/>
    <lineage>
        <taxon>Eukaryota</taxon>
        <taxon>Sar</taxon>
        <taxon>Stramenopiles</taxon>
        <taxon>Ochrophyta</taxon>
        <taxon>Pelagophyceae</taxon>
        <taxon>Pelagomonadales</taxon>
        <taxon>Pelagomonadaceae</taxon>
        <taxon>Pelagomonas</taxon>
    </lineage>
</organism>
<comment type="subcellular location">
    <subcellularLocation>
        <location evidence="1">Nucleus</location>
    </subcellularLocation>
</comment>
<dbReference type="Pfam" id="PF09111">
    <property type="entry name" value="SLIDE"/>
    <property type="match status" value="1"/>
</dbReference>
<dbReference type="InterPro" id="IPR038718">
    <property type="entry name" value="SNF2-like_sf"/>
</dbReference>
<evidence type="ECO:0000256" key="7">
    <source>
        <dbReference type="ARBA" id="ARBA00022853"/>
    </source>
</evidence>
<dbReference type="InterPro" id="IPR015194">
    <property type="entry name" value="ISWI_HAND-dom"/>
</dbReference>
<keyword evidence="9" id="KW-0539">Nucleus</keyword>
<dbReference type="EMBL" id="CAKKNE010000006">
    <property type="protein sequence ID" value="CAH0378730.1"/>
    <property type="molecule type" value="Genomic_DNA"/>
</dbReference>
<dbReference type="SMART" id="SM00717">
    <property type="entry name" value="SANT"/>
    <property type="match status" value="2"/>
</dbReference>
<feature type="region of interest" description="Disordered" evidence="10">
    <location>
        <begin position="755"/>
        <end position="775"/>
    </location>
</feature>
<dbReference type="GO" id="GO:0003677">
    <property type="term" value="F:DNA binding"/>
    <property type="evidence" value="ECO:0007669"/>
    <property type="project" value="UniProtKB-KW"/>
</dbReference>
<evidence type="ECO:0000256" key="1">
    <source>
        <dbReference type="ARBA" id="ARBA00004123"/>
    </source>
</evidence>
<dbReference type="PROSITE" id="PS51192">
    <property type="entry name" value="HELICASE_ATP_BIND_1"/>
    <property type="match status" value="1"/>
</dbReference>
<dbReference type="InterPro" id="IPR015195">
    <property type="entry name" value="SLIDE"/>
</dbReference>
<dbReference type="InterPro" id="IPR036306">
    <property type="entry name" value="ISWI_HAND-dom_sf"/>
</dbReference>
<dbReference type="GO" id="GO:0000785">
    <property type="term" value="C:chromatin"/>
    <property type="evidence" value="ECO:0007669"/>
    <property type="project" value="TreeGrafter"/>
</dbReference>
<dbReference type="SUPFAM" id="SSF46689">
    <property type="entry name" value="Homeodomain-like"/>
    <property type="match status" value="2"/>
</dbReference>
<sequence>MEAPPPPQEAPPPPEPTGRQSDDSDVEMDGVEYDPNEEQAADDDEEFVPETTGMATRNEATKAPVAPVIRRVPSHVEPEIAEARRTQKERLAKLKEFGSVDGGSGDQREKRLNYLMAQSEVFSHFMEENSDLNLGKKKSKTGRTRMTEAAEDARLMKDAQSQLQVHRVTRQPSTITATMRPYQVEGLNWLVKLHDNGINGILADEMGLGKTLQSISLLAYLAETKNIHGPHICIVPKSVVNNWMREMRKWCPTMRPVKLLGDKHERARCIREDLRDPESFDVCVTSYEGVLKEKGALCKINWSYLLIDEAHRIKNPNSSLSRIVRTIPTQFRLLITGTPLQNNLNELWALLNFLLPDIFSSEADFETWFSLGGDSGAKDNVVKKLHTVLRPFMLRRIKRDVEADLPPKREIKLYIGLTEMQRLWYTKILSKDAHTLNALGGPDRVRLLNILMQLRKVCNHPYLFEGAEPGPPFLDGPHLWENTGKLVLLSKLLPKLQAQQSRVLIFSQMTRMLDILEDFMRLKRYAYCRIDGSTSGDDRDLQMDTFNAPNSPKFAFLLSTRAGGLGINLATADIVVLYDSDWNPQVDLQAMDRAHRIGQTKPVTVFRFVTEGTVEEKIVERADRKLFLDAAVIQQGRLAEQNTSVNKQDLMAMVRFGADEIFASKSKQLTDEDIDVLLKRGEERTAEQNKKIETDAQHNLANFSLTTQDAAPGSLFEFEGANYRGAKGAGLLINLPTRERKRNYDVDEYFRDTLNDGSKKRKEPREKKRKGPAMHDFQFFNREELGELVQEEERLEQRRKDAQSLARELKQKGKKAQDEANAKAKAAGQEPSPCAEAEAHLQQSREVAKELEKGSSYELTGAKLEKKEQLLREGFVDWTRKDFRSFLNAMERRGRDEVDVIARETSNETGKTEEEVRRYHKVFWERHKELADWERVIDKIEKGEKRLQRSKEIREALAEKIARSPKPHECLPLNYGASRGKVWTEEEDAFLLNMMHTYGYGNWERIRVEIRNAWQFNFDWFFKSRNASELGRRADLLIKLVEKENSDLDGRSRPKSSPRASVTASEKPKKSRSRKRSAPTTEDADAKRMKAVESPASMEA</sequence>
<dbReference type="InterPro" id="IPR009057">
    <property type="entry name" value="Homeodomain-like_sf"/>
</dbReference>
<keyword evidence="3" id="KW-0547">Nucleotide-binding</keyword>
<feature type="compositionally biased region" description="Basic and acidic residues" evidence="10">
    <location>
        <begin position="755"/>
        <end position="766"/>
    </location>
</feature>
<reference evidence="15" key="1">
    <citation type="submission" date="2021-11" db="EMBL/GenBank/DDBJ databases">
        <authorList>
            <consortium name="Genoscope - CEA"/>
            <person name="William W."/>
        </authorList>
    </citation>
    <scope>NUCLEOTIDE SEQUENCE</scope>
</reference>
<dbReference type="InterPro" id="IPR027417">
    <property type="entry name" value="P-loop_NTPase"/>
</dbReference>
<proteinExistence type="inferred from homology"/>
<keyword evidence="6" id="KW-0067">ATP-binding</keyword>
<evidence type="ECO:0000259" key="11">
    <source>
        <dbReference type="PROSITE" id="PS50090"/>
    </source>
</evidence>
<feature type="compositionally biased region" description="Basic and acidic residues" evidence="10">
    <location>
        <begin position="795"/>
        <end position="822"/>
    </location>
</feature>
<dbReference type="Pfam" id="PF09110">
    <property type="entry name" value="HAND"/>
    <property type="match status" value="1"/>
</dbReference>
<evidence type="ECO:0000256" key="10">
    <source>
        <dbReference type="SAM" id="MobiDB-lite"/>
    </source>
</evidence>
<feature type="region of interest" description="Disordered" evidence="10">
    <location>
        <begin position="1046"/>
        <end position="1100"/>
    </location>
</feature>